<dbReference type="AlphaFoldDB" id="A0A8X7VJE1"/>
<accession>A0A8X7VJE1</accession>
<dbReference type="EMBL" id="JAAMPC010000005">
    <property type="protein sequence ID" value="KAG2312223.1"/>
    <property type="molecule type" value="Genomic_DNA"/>
</dbReference>
<proteinExistence type="predicted"/>
<sequence length="73" mass="8268">MLDRFGRPRNTTTMKIGPEKNVATPELPCAYECKCCFPSTSMTPWCYRHNQSSTADDENENIEGVGCEFLCEL</sequence>
<comment type="caution">
    <text evidence="1">The sequence shown here is derived from an EMBL/GenBank/DDBJ whole genome shotgun (WGS) entry which is preliminary data.</text>
</comment>
<gene>
    <name evidence="1" type="ORF">Bca52824_023780</name>
</gene>
<organism evidence="1 2">
    <name type="scientific">Brassica carinata</name>
    <name type="common">Ethiopian mustard</name>
    <name type="synonym">Abyssinian cabbage</name>
    <dbReference type="NCBI Taxonomy" id="52824"/>
    <lineage>
        <taxon>Eukaryota</taxon>
        <taxon>Viridiplantae</taxon>
        <taxon>Streptophyta</taxon>
        <taxon>Embryophyta</taxon>
        <taxon>Tracheophyta</taxon>
        <taxon>Spermatophyta</taxon>
        <taxon>Magnoliopsida</taxon>
        <taxon>eudicotyledons</taxon>
        <taxon>Gunneridae</taxon>
        <taxon>Pentapetalae</taxon>
        <taxon>rosids</taxon>
        <taxon>malvids</taxon>
        <taxon>Brassicales</taxon>
        <taxon>Brassicaceae</taxon>
        <taxon>Brassiceae</taxon>
        <taxon>Brassica</taxon>
    </lineage>
</organism>
<protein>
    <submittedName>
        <fullName evidence="1">Uncharacterized protein</fullName>
    </submittedName>
</protein>
<evidence type="ECO:0000313" key="2">
    <source>
        <dbReference type="Proteomes" id="UP000886595"/>
    </source>
</evidence>
<evidence type="ECO:0000313" key="1">
    <source>
        <dbReference type="EMBL" id="KAG2312223.1"/>
    </source>
</evidence>
<dbReference type="Proteomes" id="UP000886595">
    <property type="component" value="Unassembled WGS sequence"/>
</dbReference>
<keyword evidence="2" id="KW-1185">Reference proteome</keyword>
<reference evidence="1 2" key="1">
    <citation type="submission" date="2020-02" db="EMBL/GenBank/DDBJ databases">
        <authorList>
            <person name="Ma Q."/>
            <person name="Huang Y."/>
            <person name="Song X."/>
            <person name="Pei D."/>
        </authorList>
    </citation>
    <scope>NUCLEOTIDE SEQUENCE [LARGE SCALE GENOMIC DNA]</scope>
    <source>
        <strain evidence="1">Sxm20200214</strain>
        <tissue evidence="1">Leaf</tissue>
    </source>
</reference>
<name>A0A8X7VJE1_BRACI</name>